<dbReference type="CDD" id="cd05276">
    <property type="entry name" value="p53_inducible_oxidoreductase"/>
    <property type="match status" value="1"/>
</dbReference>
<keyword evidence="5" id="KW-1185">Reference proteome</keyword>
<dbReference type="GO" id="GO:0070402">
    <property type="term" value="F:NADPH binding"/>
    <property type="evidence" value="ECO:0007669"/>
    <property type="project" value="TreeGrafter"/>
</dbReference>
<dbReference type="InterPro" id="IPR036291">
    <property type="entry name" value="NAD(P)-bd_dom_sf"/>
</dbReference>
<dbReference type="Gene3D" id="3.40.50.720">
    <property type="entry name" value="NAD(P)-binding Rossmann-like Domain"/>
    <property type="match status" value="1"/>
</dbReference>
<dbReference type="GO" id="GO:0016651">
    <property type="term" value="F:oxidoreductase activity, acting on NAD(P)H"/>
    <property type="evidence" value="ECO:0007669"/>
    <property type="project" value="TreeGrafter"/>
</dbReference>
<dbReference type="SUPFAM" id="SSF50129">
    <property type="entry name" value="GroES-like"/>
    <property type="match status" value="1"/>
</dbReference>
<evidence type="ECO:0000256" key="2">
    <source>
        <dbReference type="ARBA" id="ARBA00023002"/>
    </source>
</evidence>
<keyword evidence="2" id="KW-0560">Oxidoreductase</keyword>
<accession>A0A1Y6BIC2</accession>
<dbReference type="InterPro" id="IPR013154">
    <property type="entry name" value="ADH-like_N"/>
</dbReference>
<dbReference type="Pfam" id="PF08240">
    <property type="entry name" value="ADH_N"/>
    <property type="match status" value="1"/>
</dbReference>
<sequence>MSMQAVIQSRPGGRETLELGIVEKPVLGDGQLLVRVLAAGVNRADVVQREGQYPPPPGASAILGLEVAGVVEAVSGPSRFQPGDAVFGLVEGGGYAEYVVLDSELAIPKPDSMSWVEAASLPEAWMTAWLNLVEVGRLAEGQALLVHAGASGVGAAAIQLARLLGARVWATAGSEEKLEYCYNLGADEAFNARQEADFGAKVKAWGGADVILDPVGGTYLEQNLSCLNLDGRLVLIGVMGGGRSEINLGRLLVKRQSLIGSTLRSQPEAVKARLARALETEILPALRQGVIRLTLDSTYPLAAVAEAHEAMEGNLNLGKIVLTLFPVTAAS</sequence>
<dbReference type="AlphaFoldDB" id="A0A1Y6BIC2"/>
<dbReference type="PANTHER" id="PTHR48106:SF18">
    <property type="entry name" value="QUINONE OXIDOREDUCTASE PIG3"/>
    <property type="match status" value="1"/>
</dbReference>
<dbReference type="InterPro" id="IPR013149">
    <property type="entry name" value="ADH-like_C"/>
</dbReference>
<dbReference type="SUPFAM" id="SSF51735">
    <property type="entry name" value="NAD(P)-binding Rossmann-fold domains"/>
    <property type="match status" value="1"/>
</dbReference>
<dbReference type="PANTHER" id="PTHR48106">
    <property type="entry name" value="QUINONE OXIDOREDUCTASE PIG3-RELATED"/>
    <property type="match status" value="1"/>
</dbReference>
<dbReference type="RefSeq" id="WP_085275729.1">
    <property type="nucleotide sequence ID" value="NZ_FXAG01000005.1"/>
</dbReference>
<dbReference type="NCBIfam" id="TIGR02824">
    <property type="entry name" value="quinone_pig3"/>
    <property type="match status" value="1"/>
</dbReference>
<gene>
    <name evidence="4" type="ORF">SAMN02745746_01427</name>
</gene>
<dbReference type="InterPro" id="IPR011032">
    <property type="entry name" value="GroES-like_sf"/>
</dbReference>
<dbReference type="STRING" id="1123014.SAMN02745746_01427"/>
<keyword evidence="1" id="KW-0521">NADP</keyword>
<dbReference type="InterPro" id="IPR020843">
    <property type="entry name" value="ER"/>
</dbReference>
<protein>
    <submittedName>
        <fullName evidence="4">NADPH2:quinone reductase</fullName>
    </submittedName>
</protein>
<feature type="domain" description="Enoyl reductase (ER)" evidence="3">
    <location>
        <begin position="12"/>
        <end position="322"/>
    </location>
</feature>
<dbReference type="SMART" id="SM00829">
    <property type="entry name" value="PKS_ER"/>
    <property type="match status" value="1"/>
</dbReference>
<dbReference type="Pfam" id="PF00107">
    <property type="entry name" value="ADH_zinc_N"/>
    <property type="match status" value="1"/>
</dbReference>
<dbReference type="EMBL" id="FXAG01000005">
    <property type="protein sequence ID" value="SMF11664.1"/>
    <property type="molecule type" value="Genomic_DNA"/>
</dbReference>
<evidence type="ECO:0000313" key="4">
    <source>
        <dbReference type="EMBL" id="SMF11664.1"/>
    </source>
</evidence>
<dbReference type="InterPro" id="IPR014189">
    <property type="entry name" value="Quinone_OxRdtase_PIG3"/>
</dbReference>
<dbReference type="Proteomes" id="UP000192920">
    <property type="component" value="Unassembled WGS sequence"/>
</dbReference>
<evidence type="ECO:0000313" key="5">
    <source>
        <dbReference type="Proteomes" id="UP000192920"/>
    </source>
</evidence>
<name>A0A1Y6BIC2_9NEIS</name>
<organism evidence="4 5">
    <name type="scientific">Pseudogulbenkiania subflava DSM 22618</name>
    <dbReference type="NCBI Taxonomy" id="1123014"/>
    <lineage>
        <taxon>Bacteria</taxon>
        <taxon>Pseudomonadati</taxon>
        <taxon>Pseudomonadota</taxon>
        <taxon>Betaproteobacteria</taxon>
        <taxon>Neisseriales</taxon>
        <taxon>Chromobacteriaceae</taxon>
        <taxon>Pseudogulbenkiania</taxon>
    </lineage>
</organism>
<evidence type="ECO:0000259" key="3">
    <source>
        <dbReference type="SMART" id="SM00829"/>
    </source>
</evidence>
<dbReference type="Gene3D" id="3.90.180.10">
    <property type="entry name" value="Medium-chain alcohol dehydrogenases, catalytic domain"/>
    <property type="match status" value="1"/>
</dbReference>
<reference evidence="5" key="1">
    <citation type="submission" date="2017-04" db="EMBL/GenBank/DDBJ databases">
        <authorList>
            <person name="Varghese N."/>
            <person name="Submissions S."/>
        </authorList>
    </citation>
    <scope>NUCLEOTIDE SEQUENCE [LARGE SCALE GENOMIC DNA]</scope>
    <source>
        <strain evidence="5">DSM 22618</strain>
    </source>
</reference>
<proteinExistence type="predicted"/>
<evidence type="ECO:0000256" key="1">
    <source>
        <dbReference type="ARBA" id="ARBA00022857"/>
    </source>
</evidence>